<dbReference type="Proteomes" id="UP000523139">
    <property type="component" value="Unassembled WGS sequence"/>
</dbReference>
<dbReference type="AlphaFoldDB" id="A0A7X8TIM1"/>
<reference evidence="2 3" key="1">
    <citation type="submission" date="2020-04" db="EMBL/GenBank/DDBJ databases">
        <title>Nesterenkonia sp. nov., isolated from marine sediment.</title>
        <authorList>
            <person name="Zhang G."/>
        </authorList>
    </citation>
    <scope>NUCLEOTIDE SEQUENCE [LARGE SCALE GENOMIC DNA]</scope>
    <source>
        <strain evidence="2 3">MY13</strain>
    </source>
</reference>
<feature type="transmembrane region" description="Helical" evidence="1">
    <location>
        <begin position="38"/>
        <end position="60"/>
    </location>
</feature>
<evidence type="ECO:0000313" key="2">
    <source>
        <dbReference type="EMBL" id="NLS09455.1"/>
    </source>
</evidence>
<organism evidence="2 3">
    <name type="scientific">Nesterenkonia sedimenti</name>
    <dbReference type="NCBI Taxonomy" id="1463632"/>
    <lineage>
        <taxon>Bacteria</taxon>
        <taxon>Bacillati</taxon>
        <taxon>Actinomycetota</taxon>
        <taxon>Actinomycetes</taxon>
        <taxon>Micrococcales</taxon>
        <taxon>Micrococcaceae</taxon>
        <taxon>Nesterenkonia</taxon>
    </lineage>
</organism>
<proteinExistence type="predicted"/>
<comment type="caution">
    <text evidence="2">The sequence shown here is derived from an EMBL/GenBank/DDBJ whole genome shotgun (WGS) entry which is preliminary data.</text>
</comment>
<keyword evidence="1" id="KW-0812">Transmembrane</keyword>
<keyword evidence="1" id="KW-0472">Membrane</keyword>
<accession>A0A7X8TIM1</accession>
<dbReference type="RefSeq" id="WP_168886774.1">
    <property type="nucleotide sequence ID" value="NZ_JABAHY010000003.1"/>
</dbReference>
<sequence>MPPTHQRTSSRSWLLASVPVIMLAMFLVPYTLLAEVDAWYGSALFWTVATVAVIAVNVLVSSAWSDEDEENAAEGDLR</sequence>
<evidence type="ECO:0000256" key="1">
    <source>
        <dbReference type="SAM" id="Phobius"/>
    </source>
</evidence>
<keyword evidence="3" id="KW-1185">Reference proteome</keyword>
<keyword evidence="1" id="KW-1133">Transmembrane helix</keyword>
<feature type="transmembrane region" description="Helical" evidence="1">
    <location>
        <begin position="12"/>
        <end position="32"/>
    </location>
</feature>
<gene>
    <name evidence="2" type="ORF">HGQ17_05415</name>
</gene>
<evidence type="ECO:0000313" key="3">
    <source>
        <dbReference type="Proteomes" id="UP000523139"/>
    </source>
</evidence>
<name>A0A7X8TIM1_9MICC</name>
<protein>
    <submittedName>
        <fullName evidence="2">Uncharacterized protein</fullName>
    </submittedName>
</protein>
<dbReference type="EMBL" id="JABAHY010000003">
    <property type="protein sequence ID" value="NLS09455.1"/>
    <property type="molecule type" value="Genomic_DNA"/>
</dbReference>